<gene>
    <name evidence="1" type="ORF">B5E75_13760</name>
</gene>
<dbReference type="RefSeq" id="WP_087360424.1">
    <property type="nucleotide sequence ID" value="NZ_NFLJ01000065.1"/>
</dbReference>
<name>A0A1Y4SM14_9FIRM</name>
<comment type="caution">
    <text evidence="1">The sequence shown here is derived from an EMBL/GenBank/DDBJ whole genome shotgun (WGS) entry which is preliminary data.</text>
</comment>
<organism evidence="1 2">
    <name type="scientific">Massilimicrobiota timonensis</name>
    <dbReference type="NCBI Taxonomy" id="1776392"/>
    <lineage>
        <taxon>Bacteria</taxon>
        <taxon>Bacillati</taxon>
        <taxon>Bacillota</taxon>
        <taxon>Erysipelotrichia</taxon>
        <taxon>Erysipelotrichales</taxon>
        <taxon>Erysipelotrichaceae</taxon>
        <taxon>Massilimicrobiota</taxon>
    </lineage>
</organism>
<proteinExistence type="predicted"/>
<dbReference type="Proteomes" id="UP000195305">
    <property type="component" value="Unassembled WGS sequence"/>
</dbReference>
<dbReference type="EMBL" id="NFLJ01000065">
    <property type="protein sequence ID" value="OUQ30430.1"/>
    <property type="molecule type" value="Genomic_DNA"/>
</dbReference>
<reference evidence="1 2" key="1">
    <citation type="journal article" date="2018" name="BMC Genomics">
        <title>Whole genome sequencing and function prediction of 133 gut anaerobes isolated from chicken caecum in pure cultures.</title>
        <authorList>
            <person name="Medvecky M."/>
            <person name="Cejkova D."/>
            <person name="Polansky O."/>
            <person name="Karasova D."/>
            <person name="Kubasova T."/>
            <person name="Cizek A."/>
            <person name="Rychlik I."/>
        </authorList>
    </citation>
    <scope>NUCLEOTIDE SEQUENCE [LARGE SCALE GENOMIC DNA]</scope>
    <source>
        <strain evidence="1 2">An13</strain>
    </source>
</reference>
<dbReference type="AlphaFoldDB" id="A0A1Y4SM14"/>
<sequence>MVEQTSFKIRVKEITITESKKYKEVFVTHLYLIRSKDFKKKLLYSCSKKDNFLHLSGINVNLSAASFLINAMMEHLLDFNFHKKGKYENSIKGSVRKKIKSLKRVSTLFQEDILIEEDFKKIKLYMPLPPRIKRLHLDSKYFFNLLITIITNVLRTSKYD</sequence>
<accession>A0A1Y4SM14</accession>
<protein>
    <recommendedName>
        <fullName evidence="3">Phage-Barnase-EndoU-ColicinE5/D-RelE like nuclease 4 domain-containing protein</fullName>
    </recommendedName>
</protein>
<keyword evidence="2" id="KW-1185">Reference proteome</keyword>
<evidence type="ECO:0008006" key="3">
    <source>
        <dbReference type="Google" id="ProtNLM"/>
    </source>
</evidence>
<evidence type="ECO:0000313" key="1">
    <source>
        <dbReference type="EMBL" id="OUQ30430.1"/>
    </source>
</evidence>
<evidence type="ECO:0000313" key="2">
    <source>
        <dbReference type="Proteomes" id="UP000195305"/>
    </source>
</evidence>
<dbReference type="OrthoDB" id="2036826at2"/>